<keyword evidence="4 7" id="KW-0369">Histidine metabolism</keyword>
<feature type="binding site" evidence="7">
    <location>
        <position position="154"/>
    </location>
    <ligand>
        <name>4-imidazolone-5-propanoate</name>
        <dbReference type="ChEBI" id="CHEBI:77893"/>
    </ligand>
</feature>
<dbReference type="PANTHER" id="PTHR42752">
    <property type="entry name" value="IMIDAZOLONEPROPIONASE"/>
    <property type="match status" value="1"/>
</dbReference>
<dbReference type="AlphaFoldDB" id="A0A0S7XMT9"/>
<comment type="subcellular location">
    <subcellularLocation>
        <location evidence="7">Cytoplasm</location>
    </subcellularLocation>
</comment>
<name>A0A0S7XMT9_UNCSA</name>
<dbReference type="CDD" id="cd01296">
    <property type="entry name" value="Imidazolone-5PH"/>
    <property type="match status" value="1"/>
</dbReference>
<keyword evidence="2 7" id="KW-0479">Metal-binding</keyword>
<protein>
    <recommendedName>
        <fullName evidence="1 7">Imidazolonepropionase</fullName>
        <ecNumber evidence="1 7">3.5.2.7</ecNumber>
    </recommendedName>
    <alternativeName>
        <fullName evidence="7">Imidazolone-5-propionate hydrolase</fullName>
    </alternativeName>
</protein>
<feature type="binding site" evidence="7">
    <location>
        <position position="252"/>
    </location>
    <ligand>
        <name>Zn(2+)</name>
        <dbReference type="ChEBI" id="CHEBI:29105"/>
    </ligand>
</feature>
<dbReference type="InterPro" id="IPR011059">
    <property type="entry name" value="Metal-dep_hydrolase_composite"/>
</dbReference>
<evidence type="ECO:0000256" key="1">
    <source>
        <dbReference type="ARBA" id="ARBA00012864"/>
    </source>
</evidence>
<evidence type="ECO:0000256" key="3">
    <source>
        <dbReference type="ARBA" id="ARBA00022801"/>
    </source>
</evidence>
<feature type="binding site" evidence="7">
    <location>
        <position position="332"/>
    </location>
    <ligand>
        <name>4-imidazolone-5-propanoate</name>
        <dbReference type="ChEBI" id="CHEBI:77893"/>
    </ligand>
</feature>
<evidence type="ECO:0000256" key="2">
    <source>
        <dbReference type="ARBA" id="ARBA00022723"/>
    </source>
</evidence>
<feature type="binding site" evidence="7">
    <location>
        <position position="84"/>
    </location>
    <ligand>
        <name>Zn(2+)</name>
        <dbReference type="ChEBI" id="CHEBI:29105"/>
    </ligand>
</feature>
<feature type="binding site" evidence="7">
    <location>
        <position position="327"/>
    </location>
    <ligand>
        <name>Fe(3+)</name>
        <dbReference type="ChEBI" id="CHEBI:29034"/>
    </ligand>
</feature>
<feature type="binding site" evidence="7">
    <location>
        <position position="255"/>
    </location>
    <ligand>
        <name>4-imidazolone-5-propanoate</name>
        <dbReference type="ChEBI" id="CHEBI:77893"/>
    </ligand>
</feature>
<dbReference type="FunFam" id="3.20.20.140:FF:000007">
    <property type="entry name" value="Imidazolonepropionase"/>
    <property type="match status" value="1"/>
</dbReference>
<proteinExistence type="inferred from homology"/>
<dbReference type="InterPro" id="IPR005920">
    <property type="entry name" value="HutI"/>
</dbReference>
<feature type="binding site" evidence="7">
    <location>
        <position position="329"/>
    </location>
    <ligand>
        <name>N-formimidoyl-L-glutamate</name>
        <dbReference type="ChEBI" id="CHEBI:58928"/>
    </ligand>
</feature>
<dbReference type="InterPro" id="IPR032466">
    <property type="entry name" value="Metal_Hydrolase"/>
</dbReference>
<evidence type="ECO:0000313" key="9">
    <source>
        <dbReference type="EMBL" id="KPJ63810.1"/>
    </source>
</evidence>
<gene>
    <name evidence="7" type="primary">hutI</name>
    <name evidence="9" type="ORF">AMJ44_13935</name>
</gene>
<dbReference type="Pfam" id="PF01979">
    <property type="entry name" value="Amidohydro_1"/>
    <property type="match status" value="1"/>
</dbReference>
<comment type="catalytic activity">
    <reaction evidence="7">
        <text>4-imidazolone-5-propanoate + H2O = N-formimidoyl-L-glutamate</text>
        <dbReference type="Rhea" id="RHEA:23660"/>
        <dbReference type="ChEBI" id="CHEBI:15377"/>
        <dbReference type="ChEBI" id="CHEBI:58928"/>
        <dbReference type="ChEBI" id="CHEBI:77893"/>
        <dbReference type="EC" id="3.5.2.7"/>
    </reaction>
</comment>
<dbReference type="UniPathway" id="UPA00379">
    <property type="reaction ID" value="UER00551"/>
</dbReference>
<dbReference type="Gene3D" id="3.20.20.140">
    <property type="entry name" value="Metal-dependent hydrolases"/>
    <property type="match status" value="1"/>
</dbReference>
<comment type="cofactor">
    <cofactor evidence="7">
        <name>Zn(2+)</name>
        <dbReference type="ChEBI" id="CHEBI:29105"/>
    </cofactor>
    <cofactor evidence="7">
        <name>Fe(3+)</name>
        <dbReference type="ChEBI" id="CHEBI:29034"/>
    </cofactor>
    <text evidence="7">Binds 1 zinc or iron ion per subunit.</text>
</comment>
<dbReference type="PANTHER" id="PTHR42752:SF1">
    <property type="entry name" value="IMIDAZOLONEPROPIONASE-RELATED"/>
    <property type="match status" value="1"/>
</dbReference>
<keyword evidence="3 7" id="KW-0378">Hydrolase</keyword>
<dbReference type="GO" id="GO:0005737">
    <property type="term" value="C:cytoplasm"/>
    <property type="evidence" value="ECO:0007669"/>
    <property type="project" value="UniProtKB-SubCell"/>
</dbReference>
<dbReference type="InterPro" id="IPR006680">
    <property type="entry name" value="Amidohydro-rel"/>
</dbReference>
<dbReference type="GO" id="GO:0019556">
    <property type="term" value="P:L-histidine catabolic process to glutamate and formamide"/>
    <property type="evidence" value="ECO:0007669"/>
    <property type="project" value="UniProtKB-UniRule"/>
</dbReference>
<evidence type="ECO:0000256" key="5">
    <source>
        <dbReference type="ARBA" id="ARBA00022833"/>
    </source>
</evidence>
<accession>A0A0S7XMT9</accession>
<dbReference type="SUPFAM" id="SSF51338">
    <property type="entry name" value="Composite domain of metallo-dependent hydrolases"/>
    <property type="match status" value="1"/>
</dbReference>
<comment type="caution">
    <text evidence="9">The sequence shown here is derived from an EMBL/GenBank/DDBJ whole genome shotgun (WGS) entry which is preliminary data.</text>
</comment>
<dbReference type="PATRIC" id="fig|1703775.3.peg.2138"/>
<evidence type="ECO:0000256" key="6">
    <source>
        <dbReference type="ARBA" id="ARBA00023004"/>
    </source>
</evidence>
<dbReference type="NCBIfam" id="TIGR01224">
    <property type="entry name" value="hutI"/>
    <property type="match status" value="1"/>
</dbReference>
<evidence type="ECO:0000259" key="8">
    <source>
        <dbReference type="Pfam" id="PF01979"/>
    </source>
</evidence>
<dbReference type="GO" id="GO:0019557">
    <property type="term" value="P:L-histidine catabolic process to glutamate and formate"/>
    <property type="evidence" value="ECO:0007669"/>
    <property type="project" value="UniProtKB-UniPathway"/>
</dbReference>
<evidence type="ECO:0000256" key="7">
    <source>
        <dbReference type="HAMAP-Rule" id="MF_00372"/>
    </source>
</evidence>
<dbReference type="HAMAP" id="MF_00372">
    <property type="entry name" value="HutI"/>
    <property type="match status" value="1"/>
</dbReference>
<dbReference type="EMBL" id="LIZX01000218">
    <property type="protein sequence ID" value="KPJ63810.1"/>
    <property type="molecule type" value="Genomic_DNA"/>
</dbReference>
<dbReference type="EC" id="3.5.2.7" evidence="1 7"/>
<evidence type="ECO:0000256" key="4">
    <source>
        <dbReference type="ARBA" id="ARBA00022808"/>
    </source>
</evidence>
<feature type="binding site" evidence="7">
    <location>
        <position position="252"/>
    </location>
    <ligand>
        <name>Fe(3+)</name>
        <dbReference type="ChEBI" id="CHEBI:29034"/>
    </ligand>
</feature>
<feature type="binding site" evidence="7">
    <location>
        <position position="327"/>
    </location>
    <ligand>
        <name>Zn(2+)</name>
        <dbReference type="ChEBI" id="CHEBI:29105"/>
    </ligand>
</feature>
<feature type="binding site" evidence="7">
    <location>
        <position position="82"/>
    </location>
    <ligand>
        <name>Fe(3+)</name>
        <dbReference type="ChEBI" id="CHEBI:29034"/>
    </ligand>
</feature>
<keyword evidence="6 7" id="KW-0408">Iron</keyword>
<feature type="binding site" evidence="7">
    <location>
        <position position="331"/>
    </location>
    <ligand>
        <name>N-formimidoyl-L-glutamate</name>
        <dbReference type="ChEBI" id="CHEBI:58928"/>
    </ligand>
</feature>
<evidence type="ECO:0000313" key="10">
    <source>
        <dbReference type="Proteomes" id="UP000051861"/>
    </source>
</evidence>
<keyword evidence="5 7" id="KW-0862">Zinc</keyword>
<dbReference type="GO" id="GO:0008270">
    <property type="term" value="F:zinc ion binding"/>
    <property type="evidence" value="ECO:0007669"/>
    <property type="project" value="UniProtKB-UniRule"/>
</dbReference>
<reference evidence="9 10" key="1">
    <citation type="journal article" date="2015" name="Microbiome">
        <title>Genomic resolution of linkages in carbon, nitrogen, and sulfur cycling among widespread estuary sediment bacteria.</title>
        <authorList>
            <person name="Baker B.J."/>
            <person name="Lazar C.S."/>
            <person name="Teske A.P."/>
            <person name="Dick G.J."/>
        </authorList>
    </citation>
    <scope>NUCLEOTIDE SEQUENCE [LARGE SCALE GENOMIC DNA]</scope>
    <source>
        <strain evidence="9">DG_54_3</strain>
    </source>
</reference>
<feature type="binding site" evidence="7">
    <location>
        <position position="154"/>
    </location>
    <ligand>
        <name>N-formimidoyl-L-glutamate</name>
        <dbReference type="ChEBI" id="CHEBI:58928"/>
    </ligand>
</feature>
<feature type="binding site" evidence="7">
    <location>
        <position position="187"/>
    </location>
    <ligand>
        <name>4-imidazolone-5-propanoate</name>
        <dbReference type="ChEBI" id="CHEBI:77893"/>
    </ligand>
</feature>
<dbReference type="Gene3D" id="2.30.40.10">
    <property type="entry name" value="Urease, subunit C, domain 1"/>
    <property type="match status" value="1"/>
</dbReference>
<dbReference type="Proteomes" id="UP000051861">
    <property type="component" value="Unassembled WGS sequence"/>
</dbReference>
<comment type="similarity">
    <text evidence="7">Belongs to the metallo-dependent hydrolases superfamily. HutI family.</text>
</comment>
<feature type="binding site" evidence="7">
    <location>
        <position position="82"/>
    </location>
    <ligand>
        <name>Zn(2+)</name>
        <dbReference type="ChEBI" id="CHEBI:29105"/>
    </ligand>
</feature>
<organism evidence="9 10">
    <name type="scientific">candidate division WOR-1 bacterium DG_54_3</name>
    <dbReference type="NCBI Taxonomy" id="1703775"/>
    <lineage>
        <taxon>Bacteria</taxon>
        <taxon>Bacillati</taxon>
        <taxon>Saganbacteria</taxon>
    </lineage>
</organism>
<comment type="function">
    <text evidence="7">Catalyzes the hydrolytic cleavage of the carbon-nitrogen bond in imidazolone-5-propanoate to yield N-formimidoyl-L-glutamate. It is the third step in the universal histidine degradation pathway.</text>
</comment>
<feature type="domain" description="Amidohydrolase-related" evidence="8">
    <location>
        <begin position="73"/>
        <end position="414"/>
    </location>
</feature>
<keyword evidence="7" id="KW-0963">Cytoplasm</keyword>
<dbReference type="GO" id="GO:0005506">
    <property type="term" value="F:iron ion binding"/>
    <property type="evidence" value="ECO:0007669"/>
    <property type="project" value="UniProtKB-UniRule"/>
</dbReference>
<comment type="pathway">
    <text evidence="7">Amino-acid degradation; L-histidine degradation into L-glutamate; N-formimidoyl-L-glutamate from L-histidine: step 3/3.</text>
</comment>
<dbReference type="SUPFAM" id="SSF51556">
    <property type="entry name" value="Metallo-dependent hydrolases"/>
    <property type="match status" value="1"/>
</dbReference>
<dbReference type="GO" id="GO:0050480">
    <property type="term" value="F:imidazolonepropionase activity"/>
    <property type="evidence" value="ECO:0007669"/>
    <property type="project" value="UniProtKB-UniRule"/>
</dbReference>
<feature type="binding site" evidence="7">
    <location>
        <position position="91"/>
    </location>
    <ligand>
        <name>4-imidazolone-5-propanoate</name>
        <dbReference type="ChEBI" id="CHEBI:77893"/>
    </ligand>
</feature>
<feature type="binding site" evidence="7">
    <location>
        <position position="84"/>
    </location>
    <ligand>
        <name>Fe(3+)</name>
        <dbReference type="ChEBI" id="CHEBI:29034"/>
    </ligand>
</feature>
<sequence>MTLIIQNARQLLTLRSDQKRPRVGEHMEDLGIIEDGAVAISGNKIVGVGKTKDVLNEIKITDETRVIDAKEKVVLPGFVDCHTHPVFAGTREDEFEMRVKGKTYQEIAATGGGIKSSVKNLRSKTKEELIQLALPRLDRMLSYGTTTIEAKSGYGLSLEDEIKVLEVIKEVNKIHPIDLIPTFLGAHEIPEEYKNNRKEYIKLITEKMIPEVARRKLAVFCDVFCEKRVFDIEESREILKAAKDHGFKLKLHADQLSALGGSKLAAELGAISADHLEFIDDDGIEKMKESGVIGVLLPGACFGLGLKEYPPARKMIERGLPVALATDFNPGSSMTESVPMILSLACLMMRMTPAEAIVASTINSAYAVDKANETGSTEVGKKADLVIWNVQSYKEIPYHYGVNLVDQVVKDGKAISKKI</sequence>